<comment type="caution">
    <text evidence="7">The sequence shown here is derived from an EMBL/GenBank/DDBJ whole genome shotgun (WGS) entry which is preliminary data.</text>
</comment>
<dbReference type="InterPro" id="IPR000914">
    <property type="entry name" value="SBP_5_dom"/>
</dbReference>
<accession>A0ABN2N6G9</accession>
<comment type="subcellular location">
    <subcellularLocation>
        <location evidence="1">Cell envelope</location>
    </subcellularLocation>
</comment>
<evidence type="ECO:0000256" key="2">
    <source>
        <dbReference type="ARBA" id="ARBA00005695"/>
    </source>
</evidence>
<dbReference type="PANTHER" id="PTHR30290:SF10">
    <property type="entry name" value="PERIPLASMIC OLIGOPEPTIDE-BINDING PROTEIN-RELATED"/>
    <property type="match status" value="1"/>
</dbReference>
<dbReference type="PANTHER" id="PTHR30290">
    <property type="entry name" value="PERIPLASMIC BINDING COMPONENT OF ABC TRANSPORTER"/>
    <property type="match status" value="1"/>
</dbReference>
<feature type="domain" description="Solute-binding protein family 5" evidence="6">
    <location>
        <begin position="106"/>
        <end position="474"/>
    </location>
</feature>
<feature type="signal peptide" evidence="5">
    <location>
        <begin position="1"/>
        <end position="43"/>
    </location>
</feature>
<proteinExistence type="inferred from homology"/>
<dbReference type="RefSeq" id="WP_344418755.1">
    <property type="nucleotide sequence ID" value="NZ_BAAAQK010000012.1"/>
</dbReference>
<dbReference type="CDD" id="cd08512">
    <property type="entry name" value="PBP2_NikA_DppA_OppA_like_7"/>
    <property type="match status" value="1"/>
</dbReference>
<evidence type="ECO:0000259" key="6">
    <source>
        <dbReference type="Pfam" id="PF00496"/>
    </source>
</evidence>
<name>A0ABN2N6G9_9PSEU</name>
<evidence type="ECO:0000256" key="5">
    <source>
        <dbReference type="SAM" id="SignalP"/>
    </source>
</evidence>
<protein>
    <submittedName>
        <fullName evidence="7">Dipeptide ABC transporter substrate-binding protein DppA</fullName>
    </submittedName>
</protein>
<evidence type="ECO:0000256" key="1">
    <source>
        <dbReference type="ARBA" id="ARBA00004196"/>
    </source>
</evidence>
<dbReference type="Pfam" id="PF00496">
    <property type="entry name" value="SBP_bac_5"/>
    <property type="match status" value="1"/>
</dbReference>
<evidence type="ECO:0000256" key="4">
    <source>
        <dbReference type="ARBA" id="ARBA00022729"/>
    </source>
</evidence>
<gene>
    <name evidence="7" type="primary">dppA</name>
    <name evidence="7" type="ORF">GCM10009836_38950</name>
</gene>
<dbReference type="Gene3D" id="3.40.190.10">
    <property type="entry name" value="Periplasmic binding protein-like II"/>
    <property type="match status" value="1"/>
</dbReference>
<dbReference type="Gene3D" id="3.90.76.10">
    <property type="entry name" value="Dipeptide-binding Protein, Domain 1"/>
    <property type="match status" value="1"/>
</dbReference>
<dbReference type="InterPro" id="IPR039424">
    <property type="entry name" value="SBP_5"/>
</dbReference>
<reference evidence="7 8" key="1">
    <citation type="journal article" date="2019" name="Int. J. Syst. Evol. Microbiol.">
        <title>The Global Catalogue of Microorganisms (GCM) 10K type strain sequencing project: providing services to taxonomists for standard genome sequencing and annotation.</title>
        <authorList>
            <consortium name="The Broad Institute Genomics Platform"/>
            <consortium name="The Broad Institute Genome Sequencing Center for Infectious Disease"/>
            <person name="Wu L."/>
            <person name="Ma J."/>
        </authorList>
    </citation>
    <scope>NUCLEOTIDE SEQUENCE [LARGE SCALE GENOMIC DNA]</scope>
    <source>
        <strain evidence="7 8">JCM 16009</strain>
    </source>
</reference>
<dbReference type="SUPFAM" id="SSF53850">
    <property type="entry name" value="Periplasmic binding protein-like II"/>
    <property type="match status" value="1"/>
</dbReference>
<keyword evidence="3" id="KW-0813">Transport</keyword>
<dbReference type="Gene3D" id="3.10.105.10">
    <property type="entry name" value="Dipeptide-binding Protein, Domain 3"/>
    <property type="match status" value="1"/>
</dbReference>
<keyword evidence="4 5" id="KW-0732">Signal</keyword>
<organism evidence="7 8">
    <name type="scientific">Pseudonocardia ailaonensis</name>
    <dbReference type="NCBI Taxonomy" id="367279"/>
    <lineage>
        <taxon>Bacteria</taxon>
        <taxon>Bacillati</taxon>
        <taxon>Actinomycetota</taxon>
        <taxon>Actinomycetes</taxon>
        <taxon>Pseudonocardiales</taxon>
        <taxon>Pseudonocardiaceae</taxon>
        <taxon>Pseudonocardia</taxon>
    </lineage>
</organism>
<evidence type="ECO:0000313" key="7">
    <source>
        <dbReference type="EMBL" id="GAA1855110.1"/>
    </source>
</evidence>
<comment type="similarity">
    <text evidence="2">Belongs to the bacterial solute-binding protein 5 family.</text>
</comment>
<evidence type="ECO:0000313" key="8">
    <source>
        <dbReference type="Proteomes" id="UP001500449"/>
    </source>
</evidence>
<keyword evidence="8" id="KW-1185">Reference proteome</keyword>
<evidence type="ECO:0000256" key="3">
    <source>
        <dbReference type="ARBA" id="ARBA00022448"/>
    </source>
</evidence>
<dbReference type="Proteomes" id="UP001500449">
    <property type="component" value="Unassembled WGS sequence"/>
</dbReference>
<dbReference type="EMBL" id="BAAAQK010000012">
    <property type="protein sequence ID" value="GAA1855110.1"/>
    <property type="molecule type" value="Genomic_DNA"/>
</dbReference>
<sequence>MSAARSPDGSSPRWGAAGRRSRFAVVAAAVLALTVACSTSANSGGTGGGGGSTMTIVTPDTSIVWAIDNGFGGYEQGKNVQATMLRKPFVDSKQGRGVQQQDVYSYTPYLAKGYDVSADGLTYTFHLSDAKSQAGNTLTADDVLWSFERKFNTATSVIPGVMAPSLTDPKSQIRKIDDKTVTFTLPNAGLGTTFLALMSDLCGQIYDSTLLKQHVSADDPYAVKWSSQNPNFGFGPYSVTAYQPGVSVTMTGRDDFVLGAPKIKTINVRIVADPGTRANAVKNGDAQLAESVTPADSSSLAQDSKVIAPQVDNPNTYIMMPLVTNKAPFDNVAVRQAMAYATPYSQIVDNVYRGLAKRTGPGFLLNDAPGYSSAGFPNYTYDPDKAKALLAQAGFPNGVSFTLAVSAADPDTREAAIQIQTAAKAAGFTVTIDEQPAAEFAQQRVNHTSEAFILRDYAITLTPPYELLVYTAPKSSNNFADWEYKPFYDALAAGNALPDALSPQAGAAWNAAEKIYLDQSPIVFIAQVQPNVLVSSTIGGYAWTSDNWIDYFNLSRTDT</sequence>
<feature type="chain" id="PRO_5046220171" evidence="5">
    <location>
        <begin position="44"/>
        <end position="559"/>
    </location>
</feature>